<dbReference type="InterPro" id="IPR015890">
    <property type="entry name" value="Chorismate_C"/>
</dbReference>
<dbReference type="SUPFAM" id="SSF56322">
    <property type="entry name" value="ADC synthase"/>
    <property type="match status" value="1"/>
</dbReference>
<dbReference type="NCBIfam" id="TIGR03494">
    <property type="entry name" value="salicyl_syn"/>
    <property type="match status" value="1"/>
</dbReference>
<reference evidence="8" key="1">
    <citation type="submission" date="2016-06" db="EMBL/GenBank/DDBJ databases">
        <authorList>
            <person name="Varghese N."/>
            <person name="Submissions Spin"/>
        </authorList>
    </citation>
    <scope>NUCLEOTIDE SEQUENCE [LARGE SCALE GENOMIC DNA]</scope>
    <source>
        <strain evidence="8">DSM 45246</strain>
    </source>
</reference>
<gene>
    <name evidence="7" type="ORF">GA0070214_10389</name>
</gene>
<evidence type="ECO:0000259" key="6">
    <source>
        <dbReference type="Pfam" id="PF00425"/>
    </source>
</evidence>
<name>A0A1C4W0C7_9ACTN</name>
<evidence type="ECO:0000256" key="2">
    <source>
        <dbReference type="ARBA" id="ARBA00022723"/>
    </source>
</evidence>
<dbReference type="Gene3D" id="3.60.120.10">
    <property type="entry name" value="Anthranilate synthase"/>
    <property type="match status" value="1"/>
</dbReference>
<dbReference type="Proteomes" id="UP000199629">
    <property type="component" value="Unassembled WGS sequence"/>
</dbReference>
<evidence type="ECO:0000256" key="3">
    <source>
        <dbReference type="ARBA" id="ARBA00022842"/>
    </source>
</evidence>
<feature type="compositionally biased region" description="Basic and acidic residues" evidence="5">
    <location>
        <begin position="439"/>
        <end position="448"/>
    </location>
</feature>
<dbReference type="GO" id="GO:0000162">
    <property type="term" value="P:L-tryptophan biosynthetic process"/>
    <property type="evidence" value="ECO:0007669"/>
    <property type="project" value="TreeGrafter"/>
</dbReference>
<evidence type="ECO:0000256" key="1">
    <source>
        <dbReference type="ARBA" id="ARBA00001946"/>
    </source>
</evidence>
<dbReference type="AlphaFoldDB" id="A0A1C4W0C7"/>
<evidence type="ECO:0000256" key="4">
    <source>
        <dbReference type="ARBA" id="ARBA00023239"/>
    </source>
</evidence>
<feature type="domain" description="Chorismate-utilising enzyme C-terminal" evidence="6">
    <location>
        <begin position="173"/>
        <end position="426"/>
    </location>
</feature>
<dbReference type="GO" id="GO:0016833">
    <property type="term" value="F:oxo-acid-lyase activity"/>
    <property type="evidence" value="ECO:0007669"/>
    <property type="project" value="InterPro"/>
</dbReference>
<dbReference type="InterPro" id="IPR005801">
    <property type="entry name" value="ADC_synthase"/>
</dbReference>
<dbReference type="PANTHER" id="PTHR11236:SF48">
    <property type="entry name" value="ISOCHORISMATE SYNTHASE MENF"/>
    <property type="match status" value="1"/>
</dbReference>
<evidence type="ECO:0000256" key="5">
    <source>
        <dbReference type="SAM" id="MobiDB-lite"/>
    </source>
</evidence>
<organism evidence="7 8">
    <name type="scientific">Micromonospora chaiyaphumensis</name>
    <dbReference type="NCBI Taxonomy" id="307119"/>
    <lineage>
        <taxon>Bacteria</taxon>
        <taxon>Bacillati</taxon>
        <taxon>Actinomycetota</taxon>
        <taxon>Actinomycetes</taxon>
        <taxon>Micromonosporales</taxon>
        <taxon>Micromonosporaceae</taxon>
        <taxon>Micromonospora</taxon>
    </lineage>
</organism>
<dbReference type="Pfam" id="PF00425">
    <property type="entry name" value="Chorismate_bind"/>
    <property type="match status" value="1"/>
</dbReference>
<sequence>MAGHRKYHERTIAPVGDPLAAAGLLVAARQGRDHVCYEGPEGYAVALDPVAEVVADRRRLVVRTDEGRRAVPFSAAALRGLPTLLDEVPVEAWRCYGWAGFELAAARDGLAELLDDEPFLHLMIPRVEVRFHATGTLLRALDVADLDLLQAELESAPPVRPPGRPTPVDDWDAEAYLHAVDQAIREIRAGRLQKVILSRTVPVAFPVDLAATYQLGRRANTPARSYLLRLGGLAATGFSPETVVEVTKGWVTTQPVAGTRARTGRGELDEPLRRELLTDPKEVYEHAISVKVAVDELAELCPGAPVEVPEFMAVRERGSVQHLASTVRSPLAAAGHAWDAFSALFPAVTTSGVPKRAAYEVIHELEPSARGLYGGAVLTYDADGAMDAAVALRTVYQRDGRAWLRAGAGIVGTSLPERELTETREKLATIARYLVAREPDRAAGERRGRPSTATQEMGEPCSRSA</sequence>
<dbReference type="InterPro" id="IPR019999">
    <property type="entry name" value="Anth_synth_I-like"/>
</dbReference>
<dbReference type="GO" id="GO:0046872">
    <property type="term" value="F:metal ion binding"/>
    <property type="evidence" value="ECO:0007669"/>
    <property type="project" value="UniProtKB-KW"/>
</dbReference>
<protein>
    <submittedName>
        <fullName evidence="7">Anthranilate synthase component 1</fullName>
    </submittedName>
</protein>
<dbReference type="PRINTS" id="PR00095">
    <property type="entry name" value="ANTSNTHASEI"/>
</dbReference>
<keyword evidence="2" id="KW-0479">Metal-binding</keyword>
<keyword evidence="4" id="KW-0456">Lyase</keyword>
<proteinExistence type="predicted"/>
<dbReference type="GO" id="GO:0008909">
    <property type="term" value="F:isochorismate synthase activity"/>
    <property type="evidence" value="ECO:0007669"/>
    <property type="project" value="InterPro"/>
</dbReference>
<dbReference type="EMBL" id="FMCS01000003">
    <property type="protein sequence ID" value="SCE89684.1"/>
    <property type="molecule type" value="Genomic_DNA"/>
</dbReference>
<evidence type="ECO:0000313" key="8">
    <source>
        <dbReference type="Proteomes" id="UP000199629"/>
    </source>
</evidence>
<dbReference type="InterPro" id="IPR019996">
    <property type="entry name" value="Salicylate_synthase"/>
</dbReference>
<evidence type="ECO:0000313" key="7">
    <source>
        <dbReference type="EMBL" id="SCE89684.1"/>
    </source>
</evidence>
<dbReference type="RefSeq" id="WP_091261676.1">
    <property type="nucleotide sequence ID" value="NZ_FMCS01000003.1"/>
</dbReference>
<keyword evidence="8" id="KW-1185">Reference proteome</keyword>
<keyword evidence="3" id="KW-0460">Magnesium</keyword>
<dbReference type="PANTHER" id="PTHR11236">
    <property type="entry name" value="AMINOBENZOATE/ANTHRANILATE SYNTHASE"/>
    <property type="match status" value="1"/>
</dbReference>
<feature type="region of interest" description="Disordered" evidence="5">
    <location>
        <begin position="439"/>
        <end position="465"/>
    </location>
</feature>
<accession>A0A1C4W0C7</accession>
<comment type="cofactor">
    <cofactor evidence="1">
        <name>Mg(2+)</name>
        <dbReference type="ChEBI" id="CHEBI:18420"/>
    </cofactor>
</comment>